<dbReference type="EMBL" id="JAMYWD010000012">
    <property type="protein sequence ID" value="KAJ4950982.1"/>
    <property type="molecule type" value="Genomic_DNA"/>
</dbReference>
<accession>A0A9Q0GS27</accession>
<gene>
    <name evidence="4" type="ORF">NE237_027814</name>
</gene>
<protein>
    <submittedName>
        <fullName evidence="4">Uncharacterized protein</fullName>
    </submittedName>
</protein>
<keyword evidence="2" id="KW-0677">Repeat</keyword>
<reference evidence="4" key="1">
    <citation type="journal article" date="2023" name="Plant J.">
        <title>The genome of the king protea, Protea cynaroides.</title>
        <authorList>
            <person name="Chang J."/>
            <person name="Duong T.A."/>
            <person name="Schoeman C."/>
            <person name="Ma X."/>
            <person name="Roodt D."/>
            <person name="Barker N."/>
            <person name="Li Z."/>
            <person name="Van de Peer Y."/>
            <person name="Mizrachi E."/>
        </authorList>
    </citation>
    <scope>NUCLEOTIDE SEQUENCE</scope>
    <source>
        <tissue evidence="4">Young leaves</tissue>
    </source>
</reference>
<dbReference type="InterPro" id="IPR020472">
    <property type="entry name" value="WD40_PAC1"/>
</dbReference>
<evidence type="ECO:0000256" key="3">
    <source>
        <dbReference type="PROSITE-ProRule" id="PRU00221"/>
    </source>
</evidence>
<name>A0A9Q0GS27_9MAGN</name>
<dbReference type="PANTHER" id="PTHR14221:SF0">
    <property type="entry name" value="WD REPEAT-CONTAINING PROTEIN 44"/>
    <property type="match status" value="1"/>
</dbReference>
<evidence type="ECO:0000256" key="2">
    <source>
        <dbReference type="ARBA" id="ARBA00022737"/>
    </source>
</evidence>
<keyword evidence="5" id="KW-1185">Reference proteome</keyword>
<dbReference type="OrthoDB" id="408728at2759"/>
<dbReference type="Proteomes" id="UP001141806">
    <property type="component" value="Unassembled WGS sequence"/>
</dbReference>
<organism evidence="4 5">
    <name type="scientific">Protea cynaroides</name>
    <dbReference type="NCBI Taxonomy" id="273540"/>
    <lineage>
        <taxon>Eukaryota</taxon>
        <taxon>Viridiplantae</taxon>
        <taxon>Streptophyta</taxon>
        <taxon>Embryophyta</taxon>
        <taxon>Tracheophyta</taxon>
        <taxon>Spermatophyta</taxon>
        <taxon>Magnoliopsida</taxon>
        <taxon>Proteales</taxon>
        <taxon>Proteaceae</taxon>
        <taxon>Protea</taxon>
    </lineage>
</organism>
<dbReference type="InterPro" id="IPR001680">
    <property type="entry name" value="WD40_rpt"/>
</dbReference>
<feature type="repeat" description="WD" evidence="3">
    <location>
        <begin position="85"/>
        <end position="126"/>
    </location>
</feature>
<dbReference type="InterPro" id="IPR015943">
    <property type="entry name" value="WD40/YVTN_repeat-like_dom_sf"/>
</dbReference>
<dbReference type="PROSITE" id="PS50082">
    <property type="entry name" value="WD_REPEATS_2"/>
    <property type="match status" value="3"/>
</dbReference>
<dbReference type="PROSITE" id="PS50294">
    <property type="entry name" value="WD_REPEATS_REGION"/>
    <property type="match status" value="3"/>
</dbReference>
<keyword evidence="1 3" id="KW-0853">WD repeat</keyword>
<dbReference type="SMART" id="SM00320">
    <property type="entry name" value="WD40"/>
    <property type="match status" value="4"/>
</dbReference>
<dbReference type="InterPro" id="IPR036322">
    <property type="entry name" value="WD40_repeat_dom_sf"/>
</dbReference>
<dbReference type="PANTHER" id="PTHR14221">
    <property type="entry name" value="WD REPEAT DOMAIN 44"/>
    <property type="match status" value="1"/>
</dbReference>
<dbReference type="PRINTS" id="PR00320">
    <property type="entry name" value="GPROTEINBRPT"/>
</dbReference>
<dbReference type="AlphaFoldDB" id="A0A9Q0GS27"/>
<evidence type="ECO:0000313" key="5">
    <source>
        <dbReference type="Proteomes" id="UP001141806"/>
    </source>
</evidence>
<evidence type="ECO:0000256" key="1">
    <source>
        <dbReference type="ARBA" id="ARBA00022574"/>
    </source>
</evidence>
<dbReference type="Gene3D" id="2.130.10.10">
    <property type="entry name" value="YVTN repeat-like/Quinoprotein amine dehydrogenase"/>
    <property type="match status" value="2"/>
</dbReference>
<sequence>METSEEEEDRFFESREELTSLSDSVISPLVEQFMRQEVVETSNFVGQGVGGGSHLDYANPSSAHRVRPYRKWSKELSALYIGQEIYAHKGSILTMKFSLDGQCLASAGEDEVVRVWQVIETERSNEDGILDIGPFPRLYTSIPIILLSWFPFLLIKRNWVNSRFLRKTSDSACVTLPPKVFRLSEKPLHEFRGHNVEVLDLSWSKDKFLLSSPVDKTVRLWRVGFDGCFKVFFHNNYVTCVQFNPVDHNYFISGSIDGKIWMWEVSGSQVVDWTDIREIVTALSYHRDRQGGIVGFLTGNCRFYDASDMWTCTSTYFFP</sequence>
<dbReference type="InterPro" id="IPR040324">
    <property type="entry name" value="WDR44/Dgr2"/>
</dbReference>
<feature type="repeat" description="WD" evidence="3">
    <location>
        <begin position="191"/>
        <end position="223"/>
    </location>
</feature>
<comment type="caution">
    <text evidence="4">The sequence shown here is derived from an EMBL/GenBank/DDBJ whole genome shotgun (WGS) entry which is preliminary data.</text>
</comment>
<feature type="repeat" description="WD" evidence="3">
    <location>
        <begin position="231"/>
        <end position="273"/>
    </location>
</feature>
<evidence type="ECO:0000313" key="4">
    <source>
        <dbReference type="EMBL" id="KAJ4950982.1"/>
    </source>
</evidence>
<proteinExistence type="predicted"/>
<dbReference type="Pfam" id="PF00400">
    <property type="entry name" value="WD40"/>
    <property type="match status" value="3"/>
</dbReference>
<dbReference type="SUPFAM" id="SSF50978">
    <property type="entry name" value="WD40 repeat-like"/>
    <property type="match status" value="1"/>
</dbReference>